<dbReference type="GO" id="GO:0003824">
    <property type="term" value="F:catalytic activity"/>
    <property type="evidence" value="ECO:0007669"/>
    <property type="project" value="InterPro"/>
</dbReference>
<dbReference type="Gene3D" id="3.30.428.10">
    <property type="entry name" value="HIT-like"/>
    <property type="match status" value="1"/>
</dbReference>
<comment type="caution">
    <text evidence="5">The sequence shown here is derived from an EMBL/GenBank/DDBJ whole genome shotgun (WGS) entry which is preliminary data.</text>
</comment>
<dbReference type="Proteomes" id="UP000239425">
    <property type="component" value="Unassembled WGS sequence"/>
</dbReference>
<keyword evidence="6" id="KW-1185">Reference proteome</keyword>
<gene>
    <name evidence="5" type="ORF">HCUR_00921</name>
</gene>
<feature type="domain" description="HIT" evidence="4">
    <location>
        <begin position="25"/>
        <end position="133"/>
    </location>
</feature>
<dbReference type="PROSITE" id="PS00892">
    <property type="entry name" value="HIT_1"/>
    <property type="match status" value="1"/>
</dbReference>
<evidence type="ECO:0000256" key="3">
    <source>
        <dbReference type="PROSITE-ProRule" id="PRU00464"/>
    </source>
</evidence>
<dbReference type="PANTHER" id="PTHR23089">
    <property type="entry name" value="HISTIDINE TRIAD HIT PROTEIN"/>
    <property type="match status" value="1"/>
</dbReference>
<evidence type="ECO:0000313" key="5">
    <source>
        <dbReference type="EMBL" id="PPE03624.1"/>
    </source>
</evidence>
<dbReference type="InterPro" id="IPR036265">
    <property type="entry name" value="HIT-like_sf"/>
</dbReference>
<evidence type="ECO:0000259" key="4">
    <source>
        <dbReference type="PROSITE" id="PS51084"/>
    </source>
</evidence>
<dbReference type="InterPro" id="IPR001310">
    <property type="entry name" value="Histidine_triad_HIT"/>
</dbReference>
<dbReference type="PROSITE" id="PS51084">
    <property type="entry name" value="HIT_2"/>
    <property type="match status" value="1"/>
</dbReference>
<dbReference type="Pfam" id="PF01230">
    <property type="entry name" value="HIT"/>
    <property type="match status" value="1"/>
</dbReference>
<evidence type="ECO:0000256" key="2">
    <source>
        <dbReference type="PIRSR" id="PIRSR601310-3"/>
    </source>
</evidence>
<proteinExistence type="predicted"/>
<dbReference type="InterPro" id="IPR011146">
    <property type="entry name" value="HIT-like"/>
</dbReference>
<dbReference type="AlphaFoldDB" id="A0A2S5R8H1"/>
<feature type="short sequence motif" description="Histidine triad motif" evidence="2 3">
    <location>
        <begin position="119"/>
        <end position="123"/>
    </location>
</feature>
<accession>A0A2S5R8H1</accession>
<evidence type="ECO:0000256" key="1">
    <source>
        <dbReference type="PIRSR" id="PIRSR601310-1"/>
    </source>
</evidence>
<protein>
    <submittedName>
        <fullName evidence="5">HIT-like protein</fullName>
    </submittedName>
</protein>
<dbReference type="EMBL" id="PHHC01000086">
    <property type="protein sequence ID" value="PPE03624.1"/>
    <property type="molecule type" value="Genomic_DNA"/>
</dbReference>
<name>A0A2S5R8H1_9PROT</name>
<sequence length="133" mass="15250">MSKIKVSYDKIDKIVFILAMYESNIFRKIIQGIIPCQKIWEDTHTLCFKDITPKAPIHVLLIPKGDYQDALRFYKNASVEEILSFQKGMVAVVELLGLGKHGFRAIMNQGDYGKQEVLHFHVHILGEKNENSC</sequence>
<reference evidence="5 6" key="1">
    <citation type="submission" date="2017-11" db="EMBL/GenBank/DDBJ databases">
        <title>Comparative genomic analysis of Holospora spp., intranuclear symbionts of paramecia.</title>
        <authorList>
            <person name="Garushyants S.K."/>
            <person name="Beliavskaya A."/>
            <person name="Malko D.B."/>
            <person name="Logacheva M.D."/>
            <person name="Rautian M.S."/>
            <person name="Gelfand M.S."/>
        </authorList>
    </citation>
    <scope>NUCLEOTIDE SEQUENCE [LARGE SCALE GENOMIC DNA]</scope>
    <source>
        <strain evidence="6">02AZ16</strain>
    </source>
</reference>
<evidence type="ECO:0000313" key="6">
    <source>
        <dbReference type="Proteomes" id="UP000239425"/>
    </source>
</evidence>
<dbReference type="RefSeq" id="WP_243397272.1">
    <property type="nucleotide sequence ID" value="NZ_PHHC01000086.1"/>
</dbReference>
<dbReference type="SUPFAM" id="SSF54197">
    <property type="entry name" value="HIT-like"/>
    <property type="match status" value="1"/>
</dbReference>
<dbReference type="PRINTS" id="PR00332">
    <property type="entry name" value="HISTRIAD"/>
</dbReference>
<organism evidence="5 6">
    <name type="scientific">Holospora curviuscula</name>
    <dbReference type="NCBI Taxonomy" id="1082868"/>
    <lineage>
        <taxon>Bacteria</taxon>
        <taxon>Pseudomonadati</taxon>
        <taxon>Pseudomonadota</taxon>
        <taxon>Alphaproteobacteria</taxon>
        <taxon>Holosporales</taxon>
        <taxon>Holosporaceae</taxon>
        <taxon>Holospora</taxon>
    </lineage>
</organism>
<dbReference type="InterPro" id="IPR019808">
    <property type="entry name" value="Histidine_triad_CS"/>
</dbReference>
<feature type="active site" description="Tele-AMP-histidine intermediate" evidence="1">
    <location>
        <position position="121"/>
    </location>
</feature>